<gene>
    <name evidence="1" type="ORF">KPSA3_02136</name>
</gene>
<reference evidence="1 2" key="1">
    <citation type="submission" date="2018-04" db="EMBL/GenBank/DDBJ databases">
        <title>Draft genome sequence of Pseudomonas syringae pv. actinidiae biovar 3 strains isolated from kiwifruit in Kagawa prefecture.</title>
        <authorList>
            <person name="Tabuchi M."/>
            <person name="Saito M."/>
            <person name="Fujiwara S."/>
            <person name="Sasa N."/>
            <person name="Akimitsu K."/>
            <person name="Gomi K."/>
            <person name="Konishi-Sugita S."/>
            <person name="Hamano K."/>
            <person name="Kataoka I."/>
        </authorList>
    </citation>
    <scope>NUCLEOTIDE SEQUENCE [LARGE SCALE GENOMIC DNA]</scope>
    <source>
        <strain evidence="1 2">MAFF212211</strain>
    </source>
</reference>
<dbReference type="EMBL" id="BGKA01000079">
    <property type="protein sequence ID" value="GBH16196.1"/>
    <property type="molecule type" value="Genomic_DNA"/>
</dbReference>
<accession>A0AAN4Q2Z9</accession>
<name>A0AAN4Q2Z9_PSESF</name>
<evidence type="ECO:0000313" key="1">
    <source>
        <dbReference type="EMBL" id="GBH16196.1"/>
    </source>
</evidence>
<comment type="caution">
    <text evidence="1">The sequence shown here is derived from an EMBL/GenBank/DDBJ whole genome shotgun (WGS) entry which is preliminary data.</text>
</comment>
<proteinExistence type="predicted"/>
<sequence length="50" mass="5932">MTINDDGSRYQSQLRLSRERRESLGYGMCRINQRLHGSRFHPSSTLIDEY</sequence>
<evidence type="ECO:0000313" key="2">
    <source>
        <dbReference type="Proteomes" id="UP000248291"/>
    </source>
</evidence>
<organism evidence="1 2">
    <name type="scientific">Pseudomonas syringae pv. actinidiae</name>
    <dbReference type="NCBI Taxonomy" id="103796"/>
    <lineage>
        <taxon>Bacteria</taxon>
        <taxon>Pseudomonadati</taxon>
        <taxon>Pseudomonadota</taxon>
        <taxon>Gammaproteobacteria</taxon>
        <taxon>Pseudomonadales</taxon>
        <taxon>Pseudomonadaceae</taxon>
        <taxon>Pseudomonas</taxon>
        <taxon>Pseudomonas syringae</taxon>
    </lineage>
</organism>
<dbReference type="AlphaFoldDB" id="A0AAN4Q2Z9"/>
<protein>
    <submittedName>
        <fullName evidence="1">Uncharacterized protein</fullName>
    </submittedName>
</protein>
<dbReference type="Proteomes" id="UP000248291">
    <property type="component" value="Unassembled WGS sequence"/>
</dbReference>